<reference evidence="11 12" key="1">
    <citation type="submission" date="2023-10" db="EMBL/GenBank/DDBJ databases">
        <authorList>
            <person name="Venkata Ramana C."/>
            <person name="Sasikala C."/>
            <person name="Dhurka M."/>
        </authorList>
    </citation>
    <scope>NUCLEOTIDE SEQUENCE [LARGE SCALE GENOMIC DNA]</scope>
    <source>
        <strain evidence="11 12">KCTC 32151</strain>
    </source>
</reference>
<gene>
    <name evidence="11" type="ORF">R2G56_19495</name>
</gene>
<dbReference type="Gene3D" id="1.10.287.130">
    <property type="match status" value="1"/>
</dbReference>
<feature type="transmembrane region" description="Helical" evidence="9">
    <location>
        <begin position="246"/>
        <end position="264"/>
    </location>
</feature>
<evidence type="ECO:0000256" key="8">
    <source>
        <dbReference type="ARBA" id="ARBA00023012"/>
    </source>
</evidence>
<dbReference type="InterPro" id="IPR036097">
    <property type="entry name" value="HisK_dim/P_sf"/>
</dbReference>
<dbReference type="PANTHER" id="PTHR43065">
    <property type="entry name" value="SENSOR HISTIDINE KINASE"/>
    <property type="match status" value="1"/>
</dbReference>
<keyword evidence="6" id="KW-0418">Kinase</keyword>
<evidence type="ECO:0000256" key="3">
    <source>
        <dbReference type="ARBA" id="ARBA00022553"/>
    </source>
</evidence>
<keyword evidence="12" id="KW-1185">Reference proteome</keyword>
<dbReference type="RefSeq" id="WP_317562325.1">
    <property type="nucleotide sequence ID" value="NZ_JAWLIP010000010.1"/>
</dbReference>
<dbReference type="GO" id="GO:0005524">
    <property type="term" value="F:ATP binding"/>
    <property type="evidence" value="ECO:0007669"/>
    <property type="project" value="UniProtKB-KW"/>
</dbReference>
<dbReference type="Pfam" id="PF02518">
    <property type="entry name" value="HATPase_c"/>
    <property type="match status" value="1"/>
</dbReference>
<dbReference type="InterPro" id="IPR003594">
    <property type="entry name" value="HATPase_dom"/>
</dbReference>
<evidence type="ECO:0000256" key="9">
    <source>
        <dbReference type="SAM" id="Phobius"/>
    </source>
</evidence>
<evidence type="ECO:0000256" key="2">
    <source>
        <dbReference type="ARBA" id="ARBA00012438"/>
    </source>
</evidence>
<comment type="caution">
    <text evidence="11">The sequence shown here is derived from an EMBL/GenBank/DDBJ whole genome shotgun (WGS) entry which is preliminary data.</text>
</comment>
<dbReference type="SUPFAM" id="SSF55874">
    <property type="entry name" value="ATPase domain of HSP90 chaperone/DNA topoisomerase II/histidine kinase"/>
    <property type="match status" value="1"/>
</dbReference>
<dbReference type="PRINTS" id="PR00344">
    <property type="entry name" value="BCTRLSENSOR"/>
</dbReference>
<dbReference type="SMART" id="SM00387">
    <property type="entry name" value="HATPase_c"/>
    <property type="match status" value="1"/>
</dbReference>
<dbReference type="InterPro" id="IPR003661">
    <property type="entry name" value="HisK_dim/P_dom"/>
</dbReference>
<dbReference type="Pfam" id="PF00512">
    <property type="entry name" value="HisKA"/>
    <property type="match status" value="1"/>
</dbReference>
<keyword evidence="9" id="KW-1133">Transmembrane helix</keyword>
<sequence length="525" mass="56065">MKQNSSDKRMGPGGFGRPVWFVAAWFVLALATIAAIAANERWRLLSELDDESAALHRLASQRAGQHDAHMTALSAVALAGGESGFDLFLDVANALRRFYPRIEAVDLVPVDEDGKGVTTRAAPDAAVDAAIRAAVQATDGSLVLGPMPGGVPGHYLLVKRSPNSDAAIYGLGLEIDAQGLLESDRDFWQTASASQSLVFPDGALLIGDEIVGPPAFERTLGSASQPLVLRTAVTQHMAALFPMSKIVPALIVMSVLFLAGLALWQQWAGRMQAERAAKLSARETRLAHASRVNSLGEMASGIAHELTQPLTAILTQAQAGRRLLGKGDTQAVASVLDELVAQARRGADILSHLRQWIRPPRGETGMTDLNAAIGGVEALLAPEARKRSVKLKLDLADEALAVRADRTELEQVIFNLVRNAFEALEETQDGQVSVTSRREAGLAILDVYDNGPGVDEALAGQVFEPFVTGKEQGTGLGLSLSQRIVERINGEIELLPSQGGARFQVRLPLASQRHEIKHDDGRVSA</sequence>
<dbReference type="EMBL" id="JAWLIP010000010">
    <property type="protein sequence ID" value="MDV6228480.1"/>
    <property type="molecule type" value="Genomic_DNA"/>
</dbReference>
<keyword evidence="4" id="KW-0808">Transferase</keyword>
<evidence type="ECO:0000256" key="6">
    <source>
        <dbReference type="ARBA" id="ARBA00022777"/>
    </source>
</evidence>
<protein>
    <recommendedName>
        <fullName evidence="2">histidine kinase</fullName>
        <ecNumber evidence="2">2.7.13.3</ecNumber>
    </recommendedName>
</protein>
<keyword evidence="9" id="KW-0812">Transmembrane</keyword>
<keyword evidence="9" id="KW-0472">Membrane</keyword>
<dbReference type="SMART" id="SM00388">
    <property type="entry name" value="HisKA"/>
    <property type="match status" value="1"/>
</dbReference>
<dbReference type="Proteomes" id="UP001185659">
    <property type="component" value="Unassembled WGS sequence"/>
</dbReference>
<keyword evidence="5" id="KW-0547">Nucleotide-binding</keyword>
<evidence type="ECO:0000313" key="11">
    <source>
        <dbReference type="EMBL" id="MDV6228480.1"/>
    </source>
</evidence>
<evidence type="ECO:0000256" key="7">
    <source>
        <dbReference type="ARBA" id="ARBA00022840"/>
    </source>
</evidence>
<name>A0ABU4AQF2_9HYPH</name>
<evidence type="ECO:0000256" key="5">
    <source>
        <dbReference type="ARBA" id="ARBA00022741"/>
    </source>
</evidence>
<dbReference type="PANTHER" id="PTHR43065:SF46">
    <property type="entry name" value="C4-DICARBOXYLATE TRANSPORT SENSOR PROTEIN DCTB"/>
    <property type="match status" value="1"/>
</dbReference>
<evidence type="ECO:0000259" key="10">
    <source>
        <dbReference type="PROSITE" id="PS50109"/>
    </source>
</evidence>
<proteinExistence type="predicted"/>
<dbReference type="Gene3D" id="3.30.565.10">
    <property type="entry name" value="Histidine kinase-like ATPase, C-terminal domain"/>
    <property type="match status" value="1"/>
</dbReference>
<feature type="transmembrane region" description="Helical" evidence="9">
    <location>
        <begin position="20"/>
        <end position="38"/>
    </location>
</feature>
<dbReference type="InterPro" id="IPR005467">
    <property type="entry name" value="His_kinase_dom"/>
</dbReference>
<comment type="catalytic activity">
    <reaction evidence="1">
        <text>ATP + protein L-histidine = ADP + protein N-phospho-L-histidine.</text>
        <dbReference type="EC" id="2.7.13.3"/>
    </reaction>
</comment>
<keyword evidence="8" id="KW-0902">Two-component regulatory system</keyword>
<keyword evidence="3" id="KW-0597">Phosphoprotein</keyword>
<dbReference type="PROSITE" id="PS50109">
    <property type="entry name" value="HIS_KIN"/>
    <property type="match status" value="1"/>
</dbReference>
<dbReference type="CDD" id="cd00082">
    <property type="entry name" value="HisKA"/>
    <property type="match status" value="1"/>
</dbReference>
<dbReference type="InterPro" id="IPR004358">
    <property type="entry name" value="Sig_transdc_His_kin-like_C"/>
</dbReference>
<evidence type="ECO:0000313" key="12">
    <source>
        <dbReference type="Proteomes" id="UP001185659"/>
    </source>
</evidence>
<keyword evidence="7 11" id="KW-0067">ATP-binding</keyword>
<dbReference type="InterPro" id="IPR036890">
    <property type="entry name" value="HATPase_C_sf"/>
</dbReference>
<accession>A0ABU4AQF2</accession>
<dbReference type="SUPFAM" id="SSF47384">
    <property type="entry name" value="Homodimeric domain of signal transducing histidine kinase"/>
    <property type="match status" value="1"/>
</dbReference>
<organism evidence="11 12">
    <name type="scientific">Nitratireductor aquimarinus</name>
    <dbReference type="NCBI Taxonomy" id="889300"/>
    <lineage>
        <taxon>Bacteria</taxon>
        <taxon>Pseudomonadati</taxon>
        <taxon>Pseudomonadota</taxon>
        <taxon>Alphaproteobacteria</taxon>
        <taxon>Hyphomicrobiales</taxon>
        <taxon>Phyllobacteriaceae</taxon>
        <taxon>Nitratireductor</taxon>
    </lineage>
</organism>
<evidence type="ECO:0000256" key="1">
    <source>
        <dbReference type="ARBA" id="ARBA00000085"/>
    </source>
</evidence>
<feature type="domain" description="Histidine kinase" evidence="10">
    <location>
        <begin position="301"/>
        <end position="511"/>
    </location>
</feature>
<evidence type="ECO:0000256" key="4">
    <source>
        <dbReference type="ARBA" id="ARBA00022679"/>
    </source>
</evidence>
<dbReference type="EC" id="2.7.13.3" evidence="2"/>